<keyword evidence="10" id="KW-1185">Reference proteome</keyword>
<comment type="subcellular location">
    <subcellularLocation>
        <location evidence="2">Cytoplasm</location>
    </subcellularLocation>
    <subcellularLocation>
        <location evidence="1">Nucleus</location>
    </subcellularLocation>
</comment>
<evidence type="ECO:0000256" key="5">
    <source>
        <dbReference type="ARBA" id="ARBA00022737"/>
    </source>
</evidence>
<dbReference type="GO" id="GO:0005737">
    <property type="term" value="C:cytoplasm"/>
    <property type="evidence" value="ECO:0007669"/>
    <property type="project" value="UniProtKB-SubCell"/>
</dbReference>
<dbReference type="SMART" id="SM01349">
    <property type="entry name" value="TOG"/>
    <property type="match status" value="1"/>
</dbReference>
<evidence type="ECO:0000256" key="1">
    <source>
        <dbReference type="ARBA" id="ARBA00004123"/>
    </source>
</evidence>
<feature type="domain" description="Importin N-terminal" evidence="8">
    <location>
        <begin position="31"/>
        <end position="116"/>
    </location>
</feature>
<dbReference type="GO" id="GO:0006606">
    <property type="term" value="P:protein import into nucleus"/>
    <property type="evidence" value="ECO:0007669"/>
    <property type="project" value="InterPro"/>
</dbReference>
<organism evidence="9 10">
    <name type="scientific">Venturia nashicola</name>
    <dbReference type="NCBI Taxonomy" id="86259"/>
    <lineage>
        <taxon>Eukaryota</taxon>
        <taxon>Fungi</taxon>
        <taxon>Dikarya</taxon>
        <taxon>Ascomycota</taxon>
        <taxon>Pezizomycotina</taxon>
        <taxon>Dothideomycetes</taxon>
        <taxon>Pleosporomycetidae</taxon>
        <taxon>Venturiales</taxon>
        <taxon>Venturiaceae</taxon>
        <taxon>Venturia</taxon>
    </lineage>
</organism>
<protein>
    <submittedName>
        <fullName evidence="9">ARM repeat-containing protein</fullName>
    </submittedName>
</protein>
<evidence type="ECO:0000256" key="2">
    <source>
        <dbReference type="ARBA" id="ARBA00004496"/>
    </source>
</evidence>
<evidence type="ECO:0000313" key="10">
    <source>
        <dbReference type="Proteomes" id="UP000298493"/>
    </source>
</evidence>
<dbReference type="InterPro" id="IPR034085">
    <property type="entry name" value="TOG"/>
</dbReference>
<dbReference type="Proteomes" id="UP000298493">
    <property type="component" value="Unassembled WGS sequence"/>
</dbReference>
<evidence type="ECO:0000256" key="7">
    <source>
        <dbReference type="ARBA" id="ARBA00023242"/>
    </source>
</evidence>
<dbReference type="STRING" id="86259.A0A4Z1NTH9"/>
<dbReference type="Pfam" id="PF25780">
    <property type="entry name" value="TPR_IPO5"/>
    <property type="match status" value="1"/>
</dbReference>
<dbReference type="Gene3D" id="1.25.10.10">
    <property type="entry name" value="Leucine-rich Repeat Variant"/>
    <property type="match status" value="1"/>
</dbReference>
<dbReference type="InterPro" id="IPR011989">
    <property type="entry name" value="ARM-like"/>
</dbReference>
<sequence length="1116" mass="123549">MAAILSPEIHTALTQLLHGLQSADNVLRTEAEERLASEWSNPQPGLLLVGLVEQLQGADDVATRSFAAVLFRRVASRSRKDPSSTDSSPRMKEIFLTLEPNQRDVIRTKLLQSLASEPNTPVRNKVSDAVAEVARQYTEDGEPWPELLQALLQCSQSADPSQREAAFRIFSTTPGIIEKQHEEFVVAAFTGGFKDSDSSVQLAAMEAFASFFHTVSKKSQPKYFQLIPDILNILPPLKEGGNSDELSRAFLALIDLAEISPKMFKPLFNNLLTFSVTVIQDKDLDNTTRQNALEMMTTFAEHNPSLCRKDPNFTNEMVTQCLSLMTDVGQDDDDASEWNATEDLDVDESDANHVAGEQTMDRLANKLGGQALLPPTFNWLPRMMTSSAWRDRHAALMAISAISEGCRDLMVGELDKVLDLVLPALRDPHPRVRWAGCNALGQMSTDFAGPMQERYNSTVLPAIIPVLQSPEPRVQAHAAAALVNFCEEAEKAVLEPYLDSLLENLLALLRTGPRFVQEQALSTIATVADSAESAFGRFYPTLMPLLFDVLRQEQGKEYRLLRAKAMECATLIALAVGEERMGEDAIELCRLLAMIQQAVLRPAEEWVNDLSADMAIESDDPQSSYLLHCWGRMCRVMGKKFVPYLSGVMPPLIHLAAAKADIQLLEDEEAIANIDADEGWDLVPLKGKFLGIRTSILDDKHMAIELIVIYAQVLEESFEPHVNQIIDDVVLHGLAFFFHDPVRIASSKCVPPLLAAVKKAHGPESPQLAQVWERTVIKVLEVLTTEPAIDSLAEMYTCFYECVQVVGKNSLRSEHMHSFIEAAEGVLKDYQQRVQDRNDEAAERDEGEEQTEEELYAIEDDQTLLSDMNKAFHTVFKNMGTAFLPYWERLLPFCDAFASSSEPTQRQWAICIYDDVLEFCGPQTWAYQGHIVQPLVAGMRDEVPPNRQAAVYGVGVAARYGGPQWAEFVAASIPILFDSTSIPNARDDDNVFATENACATIAKILHYSNTKVTNVQDIVTAWIDTLPVENDDEAAPYAYSFLAQLIEEQNPAVLSQAAKCFDAVVKALENDTLQGQTATKIVGAAKVLCQMAGLDAAQLVAGMSPETQQTVRSFFG</sequence>
<dbReference type="Pfam" id="PF18829">
    <property type="entry name" value="Importin_rep_6"/>
    <property type="match status" value="1"/>
</dbReference>
<keyword evidence="3" id="KW-0813">Transport</keyword>
<dbReference type="Pfam" id="PF18808">
    <property type="entry name" value="Importin_rep_4"/>
    <property type="match status" value="1"/>
</dbReference>
<dbReference type="InterPro" id="IPR001494">
    <property type="entry name" value="Importin-beta_N"/>
</dbReference>
<dbReference type="InterPro" id="IPR016024">
    <property type="entry name" value="ARM-type_fold"/>
</dbReference>
<dbReference type="GO" id="GO:0031267">
    <property type="term" value="F:small GTPase binding"/>
    <property type="evidence" value="ECO:0007669"/>
    <property type="project" value="InterPro"/>
</dbReference>
<dbReference type="InterPro" id="IPR041389">
    <property type="entry name" value="Importin_rep_6"/>
</dbReference>
<proteinExistence type="predicted"/>
<dbReference type="Pfam" id="PF13513">
    <property type="entry name" value="HEAT_EZ"/>
    <property type="match status" value="2"/>
</dbReference>
<dbReference type="EMBL" id="SNSC02000024">
    <property type="protein sequence ID" value="TID13963.1"/>
    <property type="molecule type" value="Genomic_DNA"/>
</dbReference>
<accession>A0A4Z1NTH9</accession>
<dbReference type="InterPro" id="IPR040928">
    <property type="entry name" value="Importin_rep_5"/>
</dbReference>
<keyword evidence="4" id="KW-0963">Cytoplasm</keyword>
<gene>
    <name evidence="9" type="ORF">E6O75_ATG07195</name>
</gene>
<dbReference type="AlphaFoldDB" id="A0A4Z1NTH9"/>
<dbReference type="PANTHER" id="PTHR10527">
    <property type="entry name" value="IMPORTIN BETA"/>
    <property type="match status" value="1"/>
</dbReference>
<name>A0A4Z1NTH9_9PEZI</name>
<dbReference type="SUPFAM" id="SSF48371">
    <property type="entry name" value="ARM repeat"/>
    <property type="match status" value="1"/>
</dbReference>
<dbReference type="GO" id="GO:0005634">
    <property type="term" value="C:nucleus"/>
    <property type="evidence" value="ECO:0007669"/>
    <property type="project" value="UniProtKB-SubCell"/>
</dbReference>
<dbReference type="InterPro" id="IPR040122">
    <property type="entry name" value="Importin_beta"/>
</dbReference>
<evidence type="ECO:0000256" key="3">
    <source>
        <dbReference type="ARBA" id="ARBA00022448"/>
    </source>
</evidence>
<dbReference type="PROSITE" id="PS50166">
    <property type="entry name" value="IMPORTIN_B_NT"/>
    <property type="match status" value="1"/>
</dbReference>
<dbReference type="Pfam" id="PF18816">
    <property type="entry name" value="Importin_rep_5"/>
    <property type="match status" value="1"/>
</dbReference>
<comment type="caution">
    <text evidence="9">The sequence shown here is derived from an EMBL/GenBank/DDBJ whole genome shotgun (WGS) entry which is preliminary data.</text>
</comment>
<evidence type="ECO:0000256" key="4">
    <source>
        <dbReference type="ARBA" id="ARBA00022490"/>
    </source>
</evidence>
<keyword evidence="6" id="KW-0653">Protein transport</keyword>
<evidence type="ECO:0000313" key="9">
    <source>
        <dbReference type="EMBL" id="TID13963.1"/>
    </source>
</evidence>
<dbReference type="InterPro" id="IPR041653">
    <property type="entry name" value="Importin_rep_4"/>
</dbReference>
<reference evidence="9 10" key="1">
    <citation type="submission" date="2019-04" db="EMBL/GenBank/DDBJ databases">
        <title>High contiguity whole genome sequence and gene annotation resource for two Venturia nashicola isolates.</title>
        <authorList>
            <person name="Prokchorchik M."/>
            <person name="Won K."/>
            <person name="Lee Y."/>
            <person name="Choi E.D."/>
            <person name="Segonzac C."/>
            <person name="Sohn K.H."/>
        </authorList>
    </citation>
    <scope>NUCLEOTIDE SEQUENCE [LARGE SCALE GENOMIC DNA]</scope>
    <source>
        <strain evidence="9 10">PRI2</strain>
    </source>
</reference>
<keyword evidence="7" id="KW-0539">Nucleus</keyword>
<evidence type="ECO:0000256" key="6">
    <source>
        <dbReference type="ARBA" id="ARBA00022927"/>
    </source>
</evidence>
<evidence type="ECO:0000259" key="8">
    <source>
        <dbReference type="PROSITE" id="PS50166"/>
    </source>
</evidence>
<keyword evidence="5" id="KW-0677">Repeat</keyword>
<dbReference type="InterPro" id="IPR057672">
    <property type="entry name" value="TPR_IPO4/5"/>
</dbReference>